<name>A0A809RR86_9PROT</name>
<dbReference type="InterPro" id="IPR021390">
    <property type="entry name" value="DUF3025"/>
</dbReference>
<dbReference type="Proteomes" id="UP000463939">
    <property type="component" value="Chromosome"/>
</dbReference>
<accession>A0A809RR86</accession>
<dbReference type="EMBL" id="AP021881">
    <property type="protein sequence ID" value="BBP01381.1"/>
    <property type="molecule type" value="Genomic_DNA"/>
</dbReference>
<dbReference type="AlphaFoldDB" id="A0A809RR86"/>
<proteinExistence type="predicted"/>
<gene>
    <name evidence="1" type="ORF">SFSGTM_20890</name>
</gene>
<sequence>MPTINSDWLHSSPLYAPLSCLPNALTQTCDIALLNDYARSQNICNALGTTIQFVNCTSEVAYETHINTTGAIPTRTDNWHDYFNALAWLIWPHTKATLNALHIRAGVTPLRNRSRDALTLLDESGIIVACSTPELWQTLTQHQWYELFVNQRQRVKTDIAFHLIGHALYEKLLNPYPGITGKCQLVEVDKAFFQLDTCARQRQLDQQLAQQLNAEPPLTPKTFPPLPVFGIPDTIAENCEPAYYQNTQIFR</sequence>
<evidence type="ECO:0008006" key="3">
    <source>
        <dbReference type="Google" id="ProtNLM"/>
    </source>
</evidence>
<dbReference type="RefSeq" id="WP_162085167.1">
    <property type="nucleotide sequence ID" value="NZ_AP021881.1"/>
</dbReference>
<dbReference type="Pfam" id="PF11227">
    <property type="entry name" value="DUF3025"/>
    <property type="match status" value="1"/>
</dbReference>
<evidence type="ECO:0000313" key="1">
    <source>
        <dbReference type="EMBL" id="BBP01381.1"/>
    </source>
</evidence>
<dbReference type="KEGG" id="sniv:SFSGTM_20890"/>
<protein>
    <recommendedName>
        <fullName evidence="3">Transmembrane protein</fullName>
    </recommendedName>
</protein>
<organism evidence="1 2">
    <name type="scientific">Sulfuriferula nivalis</name>
    <dbReference type="NCBI Taxonomy" id="2675298"/>
    <lineage>
        <taxon>Bacteria</taxon>
        <taxon>Pseudomonadati</taxon>
        <taxon>Pseudomonadota</taxon>
        <taxon>Betaproteobacteria</taxon>
        <taxon>Nitrosomonadales</taxon>
        <taxon>Sulfuricellaceae</taxon>
        <taxon>Sulfuriferula</taxon>
    </lineage>
</organism>
<evidence type="ECO:0000313" key="2">
    <source>
        <dbReference type="Proteomes" id="UP000463939"/>
    </source>
</evidence>
<reference evidence="2" key="1">
    <citation type="submission" date="2019-11" db="EMBL/GenBank/DDBJ databases">
        <title>Isolation and characterization of a novel species in the genus Sulfuriferula.</title>
        <authorList>
            <person name="Mochizuki J."/>
            <person name="Kojima H."/>
            <person name="Fukui M."/>
        </authorList>
    </citation>
    <scope>NUCLEOTIDE SEQUENCE [LARGE SCALE GENOMIC DNA]</scope>
    <source>
        <strain evidence="2">SGTM</strain>
    </source>
</reference>
<keyword evidence="2" id="KW-1185">Reference proteome</keyword>